<dbReference type="InterPro" id="IPR001304">
    <property type="entry name" value="C-type_lectin-like"/>
</dbReference>
<dbReference type="PANTHER" id="PTHR45710">
    <property type="entry name" value="C-TYPE LECTIN DOMAIN-CONTAINING PROTEIN 180"/>
    <property type="match status" value="1"/>
</dbReference>
<accession>A0A8M1KV25</accession>
<keyword evidence="5" id="KW-1185">Reference proteome</keyword>
<dbReference type="InterPro" id="IPR033989">
    <property type="entry name" value="CD209-like_CTLD"/>
</dbReference>
<dbReference type="CDD" id="cd03590">
    <property type="entry name" value="CLECT_DC-SIGN_like"/>
    <property type="match status" value="1"/>
</dbReference>
<gene>
    <name evidence="6" type="primary">LOC122128528</name>
</gene>
<evidence type="ECO:0000313" key="5">
    <source>
        <dbReference type="Proteomes" id="UP000515152"/>
    </source>
</evidence>
<evidence type="ECO:0000256" key="3">
    <source>
        <dbReference type="SAM" id="Coils"/>
    </source>
</evidence>
<comment type="subcellular location">
    <subcellularLocation>
        <location evidence="1">Cell membrane</location>
        <topology evidence="1">Single-pass type II membrane protein</topology>
    </subcellularLocation>
</comment>
<evidence type="ECO:0000259" key="4">
    <source>
        <dbReference type="PROSITE" id="PS50041"/>
    </source>
</evidence>
<keyword evidence="2" id="KW-0430">Lectin</keyword>
<feature type="coiled-coil region" evidence="3">
    <location>
        <begin position="12"/>
        <end position="46"/>
    </location>
</feature>
<dbReference type="Proteomes" id="UP000515152">
    <property type="component" value="Chromosome 18"/>
</dbReference>
<dbReference type="Pfam" id="PF00059">
    <property type="entry name" value="Lectin_C"/>
    <property type="match status" value="1"/>
</dbReference>
<evidence type="ECO:0000256" key="1">
    <source>
        <dbReference type="ARBA" id="ARBA00004401"/>
    </source>
</evidence>
<reference evidence="6" key="1">
    <citation type="submission" date="2025-08" db="UniProtKB">
        <authorList>
            <consortium name="RefSeq"/>
        </authorList>
    </citation>
    <scope>IDENTIFICATION</scope>
</reference>
<dbReference type="GO" id="GO:0030246">
    <property type="term" value="F:carbohydrate binding"/>
    <property type="evidence" value="ECO:0007669"/>
    <property type="project" value="UniProtKB-KW"/>
</dbReference>
<protein>
    <submittedName>
        <fullName evidence="6">CD209 antigen-like protein E</fullName>
    </submittedName>
</protein>
<dbReference type="OrthoDB" id="2142683at2759"/>
<organism evidence="5 6">
    <name type="scientific">Clupea harengus</name>
    <name type="common">Atlantic herring</name>
    <dbReference type="NCBI Taxonomy" id="7950"/>
    <lineage>
        <taxon>Eukaryota</taxon>
        <taxon>Metazoa</taxon>
        <taxon>Chordata</taxon>
        <taxon>Craniata</taxon>
        <taxon>Vertebrata</taxon>
        <taxon>Euteleostomi</taxon>
        <taxon>Actinopterygii</taxon>
        <taxon>Neopterygii</taxon>
        <taxon>Teleostei</taxon>
        <taxon>Clupei</taxon>
        <taxon>Clupeiformes</taxon>
        <taxon>Clupeoidei</taxon>
        <taxon>Clupeidae</taxon>
        <taxon>Clupea</taxon>
    </lineage>
</organism>
<dbReference type="RefSeq" id="XP_042566328.1">
    <property type="nucleotide sequence ID" value="XM_042710394.1"/>
</dbReference>
<evidence type="ECO:0000256" key="2">
    <source>
        <dbReference type="ARBA" id="ARBA00022734"/>
    </source>
</evidence>
<proteinExistence type="predicted"/>
<keyword evidence="3" id="KW-0175">Coiled coil</keyword>
<dbReference type="InterPro" id="IPR050828">
    <property type="entry name" value="C-type_lectin/matrix_domain"/>
</dbReference>
<dbReference type="PANTHER" id="PTHR45710:SF8">
    <property type="entry name" value="RERATING FAMILY MEMBER 4"/>
    <property type="match status" value="1"/>
</dbReference>
<dbReference type="GeneID" id="122128528"/>
<dbReference type="SMART" id="SM00034">
    <property type="entry name" value="CLECT"/>
    <property type="match status" value="1"/>
</dbReference>
<dbReference type="AlphaFoldDB" id="A0A8M1KV25"/>
<dbReference type="GO" id="GO:0005886">
    <property type="term" value="C:plasma membrane"/>
    <property type="evidence" value="ECO:0007669"/>
    <property type="project" value="UniProtKB-SubCell"/>
</dbReference>
<sequence>MVALYVVKVEKYSETERMLIEQKNRNDDLTNEITKLKNELQGVRKCADDWEYFNGAFYHFSTDEKNWTESRDACVTMGGHLVIINSQQEMDFLKDKGEHWIGLTDAQEEGKWRWVDNTPLTDPKLVQPKHIYLCFCSIQFTFNTISLVRYLEGAGAADADTLELREVDSMTELRPGAAEEAKPEVKSETMKLVLQIRETAAQLQDGLDELSDVITFVPKVEVYSL</sequence>
<name>A0A8M1KV25_CLUHA</name>
<dbReference type="PROSITE" id="PS50041">
    <property type="entry name" value="C_TYPE_LECTIN_2"/>
    <property type="match status" value="1"/>
</dbReference>
<dbReference type="KEGG" id="char:122128528"/>
<feature type="domain" description="C-type lectin" evidence="4">
    <location>
        <begin position="53"/>
        <end position="120"/>
    </location>
</feature>
<evidence type="ECO:0000313" key="6">
    <source>
        <dbReference type="RefSeq" id="XP_042566328.1"/>
    </source>
</evidence>